<dbReference type="GO" id="GO:0019305">
    <property type="term" value="P:dTDP-rhamnose biosynthetic process"/>
    <property type="evidence" value="ECO:0007669"/>
    <property type="project" value="TreeGrafter"/>
</dbReference>
<proteinExistence type="predicted"/>
<dbReference type="AlphaFoldDB" id="K1SIT0"/>
<reference evidence="1" key="1">
    <citation type="journal article" date="2013" name="Environ. Microbiol.">
        <title>Microbiota from the distal guts of lean and obese adolescents exhibit partial functional redundancy besides clear differences in community structure.</title>
        <authorList>
            <person name="Ferrer M."/>
            <person name="Ruiz A."/>
            <person name="Lanza F."/>
            <person name="Haange S.B."/>
            <person name="Oberbach A."/>
            <person name="Till H."/>
            <person name="Bargiela R."/>
            <person name="Campoy C."/>
            <person name="Segura M.T."/>
            <person name="Richter M."/>
            <person name="von Bergen M."/>
            <person name="Seifert J."/>
            <person name="Suarez A."/>
        </authorList>
    </citation>
    <scope>NUCLEOTIDE SEQUENCE</scope>
</reference>
<dbReference type="InterPro" id="IPR011051">
    <property type="entry name" value="RmlC_Cupin_sf"/>
</dbReference>
<dbReference type="Pfam" id="PF00908">
    <property type="entry name" value="dTDP_sugar_isom"/>
    <property type="match status" value="1"/>
</dbReference>
<organism evidence="1">
    <name type="scientific">human gut metagenome</name>
    <dbReference type="NCBI Taxonomy" id="408170"/>
    <lineage>
        <taxon>unclassified sequences</taxon>
        <taxon>metagenomes</taxon>
        <taxon>organismal metagenomes</taxon>
    </lineage>
</organism>
<dbReference type="GO" id="GO:0005829">
    <property type="term" value="C:cytosol"/>
    <property type="evidence" value="ECO:0007669"/>
    <property type="project" value="TreeGrafter"/>
</dbReference>
<dbReference type="PANTHER" id="PTHR21047:SF2">
    <property type="entry name" value="THYMIDINE DIPHOSPHO-4-KETO-RHAMNOSE 3,5-EPIMERASE"/>
    <property type="match status" value="1"/>
</dbReference>
<dbReference type="Gene3D" id="2.60.120.10">
    <property type="entry name" value="Jelly Rolls"/>
    <property type="match status" value="1"/>
</dbReference>
<name>K1SIT0_9ZZZZ</name>
<dbReference type="SUPFAM" id="SSF51182">
    <property type="entry name" value="RmlC-like cupins"/>
    <property type="match status" value="1"/>
</dbReference>
<dbReference type="EMBL" id="AJWZ01008599">
    <property type="protein sequence ID" value="EKC53670.1"/>
    <property type="molecule type" value="Genomic_DNA"/>
</dbReference>
<sequence length="65" mass="7673">MESYKKELFEKYIGVVDFIQDNESRSSYGVVRGLHFQRGEWSQSKLVRVTQGRVYDVVVDLRRTS</sequence>
<dbReference type="GO" id="GO:0008830">
    <property type="term" value="F:dTDP-4-dehydrorhamnose 3,5-epimerase activity"/>
    <property type="evidence" value="ECO:0007669"/>
    <property type="project" value="UniProtKB-EC"/>
</dbReference>
<gene>
    <name evidence="1" type="ORF">OBE_12474</name>
</gene>
<accession>K1SIT0</accession>
<keyword evidence="1" id="KW-0413">Isomerase</keyword>
<protein>
    <submittedName>
        <fullName evidence="1">dTDP-4-dehydrorhamnose 3,5-epimerase</fullName>
        <ecNumber evidence="1">5.1.3.13</ecNumber>
    </submittedName>
</protein>
<evidence type="ECO:0000313" key="1">
    <source>
        <dbReference type="EMBL" id="EKC53670.1"/>
    </source>
</evidence>
<dbReference type="GO" id="GO:0000271">
    <property type="term" value="P:polysaccharide biosynthetic process"/>
    <property type="evidence" value="ECO:0007669"/>
    <property type="project" value="TreeGrafter"/>
</dbReference>
<dbReference type="PANTHER" id="PTHR21047">
    <property type="entry name" value="DTDP-6-DEOXY-D-GLUCOSE-3,5 EPIMERASE"/>
    <property type="match status" value="1"/>
</dbReference>
<dbReference type="EC" id="5.1.3.13" evidence="1"/>
<dbReference type="InterPro" id="IPR014710">
    <property type="entry name" value="RmlC-like_jellyroll"/>
</dbReference>
<dbReference type="InterPro" id="IPR000888">
    <property type="entry name" value="RmlC-like"/>
</dbReference>
<feature type="non-terminal residue" evidence="1">
    <location>
        <position position="65"/>
    </location>
</feature>
<comment type="caution">
    <text evidence="1">The sequence shown here is derived from an EMBL/GenBank/DDBJ whole genome shotgun (WGS) entry which is preliminary data.</text>
</comment>